<proteinExistence type="predicted"/>
<feature type="compositionally biased region" description="Basic and acidic residues" evidence="1">
    <location>
        <begin position="136"/>
        <end position="145"/>
    </location>
</feature>
<keyword evidence="3" id="KW-1185">Reference proteome</keyword>
<name>A0A182VHQ4_ANOME</name>
<dbReference type="EnsemblMetazoa" id="AMEM015167-RA">
    <property type="protein sequence ID" value="AMEM015167-PA"/>
    <property type="gene ID" value="AMEM015167"/>
</dbReference>
<evidence type="ECO:0000256" key="1">
    <source>
        <dbReference type="SAM" id="MobiDB-lite"/>
    </source>
</evidence>
<organism evidence="2 3">
    <name type="scientific">Anopheles merus</name>
    <name type="common">Mosquito</name>
    <dbReference type="NCBI Taxonomy" id="30066"/>
    <lineage>
        <taxon>Eukaryota</taxon>
        <taxon>Metazoa</taxon>
        <taxon>Ecdysozoa</taxon>
        <taxon>Arthropoda</taxon>
        <taxon>Hexapoda</taxon>
        <taxon>Insecta</taxon>
        <taxon>Pterygota</taxon>
        <taxon>Neoptera</taxon>
        <taxon>Endopterygota</taxon>
        <taxon>Diptera</taxon>
        <taxon>Nematocera</taxon>
        <taxon>Culicoidea</taxon>
        <taxon>Culicidae</taxon>
        <taxon>Anophelinae</taxon>
        <taxon>Anopheles</taxon>
    </lineage>
</organism>
<dbReference type="Proteomes" id="UP000075903">
    <property type="component" value="Unassembled WGS sequence"/>
</dbReference>
<dbReference type="VEuPathDB" id="VectorBase:AMEM015167"/>
<reference evidence="2" key="1">
    <citation type="submission" date="2020-05" db="UniProtKB">
        <authorList>
            <consortium name="EnsemblMetazoa"/>
        </authorList>
    </citation>
    <scope>IDENTIFICATION</scope>
    <source>
        <strain evidence="2">MAF</strain>
    </source>
</reference>
<evidence type="ECO:0000313" key="3">
    <source>
        <dbReference type="Proteomes" id="UP000075903"/>
    </source>
</evidence>
<dbReference type="AlphaFoldDB" id="A0A182VHQ4"/>
<protein>
    <submittedName>
        <fullName evidence="2">Uncharacterized protein</fullName>
    </submittedName>
</protein>
<sequence>MWDHTGTGEADALLRRFRSVAVVCANDGGTTGRKDAGRSNDTVSCGQDEVIGQDGASAQTARNNELAHQCDLVRKLARRRFLPIGDAVRWTDVPIDLQLLRQTLPVVIELLDRAHPGPVDLDPFGAGNGSQAGNEQYERLHLATE</sequence>
<accession>A0A182VHQ4</accession>
<feature type="region of interest" description="Disordered" evidence="1">
    <location>
        <begin position="121"/>
        <end position="145"/>
    </location>
</feature>
<evidence type="ECO:0000313" key="2">
    <source>
        <dbReference type="EnsemblMetazoa" id="AMEM015167-PA"/>
    </source>
</evidence>